<dbReference type="RefSeq" id="WP_053009659.1">
    <property type="nucleotide sequence ID" value="NZ_CWJI01000005.1"/>
</dbReference>
<dbReference type="AlphaFoldDB" id="A0A0H5ME81"/>
<gene>
    <name evidence="2" type="ORF">ERS008476_02363</name>
</gene>
<sequence length="158" mass="18343">MRKEIITPVVFWFIFAASLGYLSGRIFSYLHPMRSIEGYWEMNSHLDNMEGGYHVNSRISIMNREVNSSVEVYDKNHYVKARRNIVFDVMDIDNNVLAGRILSVSMVDDNDHSLSDFLNTPFTISHPTIYRLNKDTIFIEQSQGHPVNSLRLLTRVET</sequence>
<keyword evidence="1" id="KW-0812">Transmembrane</keyword>
<organism evidence="2 3">
    <name type="scientific">Yersinia intermedia</name>
    <dbReference type="NCBI Taxonomy" id="631"/>
    <lineage>
        <taxon>Bacteria</taxon>
        <taxon>Pseudomonadati</taxon>
        <taxon>Pseudomonadota</taxon>
        <taxon>Gammaproteobacteria</taxon>
        <taxon>Enterobacterales</taxon>
        <taxon>Yersiniaceae</taxon>
        <taxon>Yersinia</taxon>
    </lineage>
</organism>
<accession>A0A0H5ME81</accession>
<keyword evidence="1" id="KW-0472">Membrane</keyword>
<proteinExistence type="predicted"/>
<reference evidence="3" key="1">
    <citation type="submission" date="2015-03" db="EMBL/GenBank/DDBJ databases">
        <authorList>
            <consortium name="Pathogen Informatics"/>
        </authorList>
    </citation>
    <scope>NUCLEOTIDE SEQUENCE [LARGE SCALE GENOMIC DNA]</scope>
    <source>
        <strain evidence="3">R148</strain>
    </source>
</reference>
<protein>
    <submittedName>
        <fullName evidence="2">Uncharacterized protein</fullName>
    </submittedName>
</protein>
<evidence type="ECO:0000256" key="1">
    <source>
        <dbReference type="SAM" id="Phobius"/>
    </source>
</evidence>
<feature type="transmembrane region" description="Helical" evidence="1">
    <location>
        <begin position="6"/>
        <end position="24"/>
    </location>
</feature>
<name>A0A0H5ME81_YERIN</name>
<dbReference type="Proteomes" id="UP000043316">
    <property type="component" value="Unassembled WGS sequence"/>
</dbReference>
<dbReference type="EMBL" id="CWJI01000005">
    <property type="protein sequence ID" value="CRY55376.1"/>
    <property type="molecule type" value="Genomic_DNA"/>
</dbReference>
<keyword evidence="1" id="KW-1133">Transmembrane helix</keyword>
<evidence type="ECO:0000313" key="3">
    <source>
        <dbReference type="Proteomes" id="UP000043316"/>
    </source>
</evidence>
<evidence type="ECO:0000313" key="2">
    <source>
        <dbReference type="EMBL" id="CRY55376.1"/>
    </source>
</evidence>